<keyword evidence="2" id="KW-1185">Reference proteome</keyword>
<sequence length="76" mass="9340">MLIVRHTTERVIPTHALPAGQTFDEEYYYRRLQHYLRPAMRHKRRRLLQNNVPIVLYDNARCHVTSNVTRLLRRWQ</sequence>
<evidence type="ECO:0000313" key="2">
    <source>
        <dbReference type="Proteomes" id="UP000887159"/>
    </source>
</evidence>
<dbReference type="EMBL" id="BMAU01021236">
    <property type="protein sequence ID" value="GFY03292.1"/>
    <property type="molecule type" value="Genomic_DNA"/>
</dbReference>
<dbReference type="InterPro" id="IPR036397">
    <property type="entry name" value="RNaseH_sf"/>
</dbReference>
<gene>
    <name evidence="1" type="ORF">TNCV_1172511</name>
</gene>
<proteinExistence type="predicted"/>
<dbReference type="Proteomes" id="UP000887159">
    <property type="component" value="Unassembled WGS sequence"/>
</dbReference>
<dbReference type="AlphaFoldDB" id="A0A8X6V3H2"/>
<evidence type="ECO:0008006" key="3">
    <source>
        <dbReference type="Google" id="ProtNLM"/>
    </source>
</evidence>
<reference evidence="1" key="1">
    <citation type="submission" date="2020-08" db="EMBL/GenBank/DDBJ databases">
        <title>Multicomponent nature underlies the extraordinary mechanical properties of spider dragline silk.</title>
        <authorList>
            <person name="Kono N."/>
            <person name="Nakamura H."/>
            <person name="Mori M."/>
            <person name="Yoshida Y."/>
            <person name="Ohtoshi R."/>
            <person name="Malay A.D."/>
            <person name="Moran D.A.P."/>
            <person name="Tomita M."/>
            <person name="Numata K."/>
            <person name="Arakawa K."/>
        </authorList>
    </citation>
    <scope>NUCLEOTIDE SEQUENCE</scope>
</reference>
<dbReference type="GO" id="GO:0003676">
    <property type="term" value="F:nucleic acid binding"/>
    <property type="evidence" value="ECO:0007669"/>
    <property type="project" value="InterPro"/>
</dbReference>
<dbReference type="Gene3D" id="3.30.420.10">
    <property type="entry name" value="Ribonuclease H-like superfamily/Ribonuclease H"/>
    <property type="match status" value="1"/>
</dbReference>
<evidence type="ECO:0000313" key="1">
    <source>
        <dbReference type="EMBL" id="GFY03292.1"/>
    </source>
</evidence>
<comment type="caution">
    <text evidence="1">The sequence shown here is derived from an EMBL/GenBank/DDBJ whole genome shotgun (WGS) entry which is preliminary data.</text>
</comment>
<name>A0A8X6V3H2_TRICX</name>
<protein>
    <recommendedName>
        <fullName evidence="3">Transposase</fullName>
    </recommendedName>
</protein>
<accession>A0A8X6V3H2</accession>
<organism evidence="1 2">
    <name type="scientific">Trichonephila clavipes</name>
    <name type="common">Golden silk orbweaver</name>
    <name type="synonym">Nephila clavipes</name>
    <dbReference type="NCBI Taxonomy" id="2585209"/>
    <lineage>
        <taxon>Eukaryota</taxon>
        <taxon>Metazoa</taxon>
        <taxon>Ecdysozoa</taxon>
        <taxon>Arthropoda</taxon>
        <taxon>Chelicerata</taxon>
        <taxon>Arachnida</taxon>
        <taxon>Araneae</taxon>
        <taxon>Araneomorphae</taxon>
        <taxon>Entelegynae</taxon>
        <taxon>Araneoidea</taxon>
        <taxon>Nephilidae</taxon>
        <taxon>Trichonephila</taxon>
    </lineage>
</organism>